<feature type="transmembrane region" description="Helical" evidence="1">
    <location>
        <begin position="20"/>
        <end position="37"/>
    </location>
</feature>
<dbReference type="AlphaFoldDB" id="A0A6L5X7K9"/>
<evidence type="ECO:0000313" key="3">
    <source>
        <dbReference type="EMBL" id="MSS14986.1"/>
    </source>
</evidence>
<dbReference type="Gene3D" id="3.10.620.30">
    <property type="match status" value="1"/>
</dbReference>
<sequence>MERKERSRTGRPEAGRGRGLLKKGAAILMMTLAALALCGCGARHLAVSAGLEKSPYYHLGDTEWDHGGVEEYYFDHLDSSYNEIYRELYSRLSNREDSGDLYAQVSADDFWKAYYAVLADHPELFWVGSSAQTVVSNLTGKVVSYQIESTVPADQRDEMKQQLDAAADACIAQTDETWSDYGRIKSVYEYLINQVEYDVNAPSSQCAQSALLYHKSVCAGYAKAFQYILHRMGYFCTYVTGKIKNGGDHAWNIVRIGDQYYHVDVTWGDPVFADGQESGTGITVMNYNYLCCTDDEILPTHIPDGSITLPACTDDSWNYYKINGMYYETFDYDTVYNALMDSVESGRQSIVMKFGSADAYSEAKEQLFTDRMYNDAVQYLMQQNGVDTWNTRYSCDDSFHVITIQWS</sequence>
<evidence type="ECO:0000256" key="1">
    <source>
        <dbReference type="SAM" id="Phobius"/>
    </source>
</evidence>
<proteinExistence type="predicted"/>
<keyword evidence="1" id="KW-1133">Transmembrane helix</keyword>
<dbReference type="Pfam" id="PF01841">
    <property type="entry name" value="Transglut_core"/>
    <property type="match status" value="1"/>
</dbReference>
<dbReference type="Proteomes" id="UP000481852">
    <property type="component" value="Unassembled WGS sequence"/>
</dbReference>
<dbReference type="InterPro" id="IPR052557">
    <property type="entry name" value="CAP/Cytokinesis_protein"/>
</dbReference>
<reference evidence="3 4" key="1">
    <citation type="submission" date="2019-08" db="EMBL/GenBank/DDBJ databases">
        <title>In-depth cultivation of the pig gut microbiome towards novel bacterial diversity and tailored functional studies.</title>
        <authorList>
            <person name="Wylensek D."/>
            <person name="Hitch T.C.A."/>
            <person name="Clavel T."/>
        </authorList>
    </citation>
    <scope>NUCLEOTIDE SEQUENCE [LARGE SCALE GENOMIC DNA]</scope>
    <source>
        <strain evidence="3 4">Oil+RF-744-WCA-WT-11</strain>
    </source>
</reference>
<dbReference type="EMBL" id="VULZ01000007">
    <property type="protein sequence ID" value="MSS14986.1"/>
    <property type="molecule type" value="Genomic_DNA"/>
</dbReference>
<keyword evidence="1" id="KW-0472">Membrane</keyword>
<comment type="caution">
    <text evidence="3">The sequence shown here is derived from an EMBL/GenBank/DDBJ whole genome shotgun (WGS) entry which is preliminary data.</text>
</comment>
<accession>A0A6L5X7K9</accession>
<protein>
    <recommendedName>
        <fullName evidence="2">Transglutaminase-like domain-containing protein</fullName>
    </recommendedName>
</protein>
<keyword evidence="1" id="KW-0812">Transmembrane</keyword>
<dbReference type="GO" id="GO:0005737">
    <property type="term" value="C:cytoplasm"/>
    <property type="evidence" value="ECO:0007669"/>
    <property type="project" value="TreeGrafter"/>
</dbReference>
<dbReference type="PANTHER" id="PTHR46333:SF2">
    <property type="entry name" value="CYTOKINESIS PROTEIN 3"/>
    <property type="match status" value="1"/>
</dbReference>
<evidence type="ECO:0000313" key="4">
    <source>
        <dbReference type="Proteomes" id="UP000481852"/>
    </source>
</evidence>
<dbReference type="SMART" id="SM00460">
    <property type="entry name" value="TGc"/>
    <property type="match status" value="1"/>
</dbReference>
<organism evidence="3 4">
    <name type="scientific">Porcincola intestinalis</name>
    <dbReference type="NCBI Taxonomy" id="2606632"/>
    <lineage>
        <taxon>Bacteria</taxon>
        <taxon>Bacillati</taxon>
        <taxon>Bacillota</taxon>
        <taxon>Clostridia</taxon>
        <taxon>Lachnospirales</taxon>
        <taxon>Lachnospiraceae</taxon>
        <taxon>Porcincola</taxon>
    </lineage>
</organism>
<dbReference type="SUPFAM" id="SSF54001">
    <property type="entry name" value="Cysteine proteinases"/>
    <property type="match status" value="1"/>
</dbReference>
<dbReference type="RefSeq" id="WP_154525371.1">
    <property type="nucleotide sequence ID" value="NZ_JAQYJL010000004.1"/>
</dbReference>
<gene>
    <name evidence="3" type="ORF">FYJ35_08000</name>
</gene>
<dbReference type="PANTHER" id="PTHR46333">
    <property type="entry name" value="CYTOKINESIS PROTEIN 3"/>
    <property type="match status" value="1"/>
</dbReference>
<feature type="domain" description="Transglutaminase-like" evidence="2">
    <location>
        <begin position="211"/>
        <end position="267"/>
    </location>
</feature>
<keyword evidence="4" id="KW-1185">Reference proteome</keyword>
<dbReference type="InterPro" id="IPR002931">
    <property type="entry name" value="Transglutaminase-like"/>
</dbReference>
<name>A0A6L5X7K9_9FIRM</name>
<evidence type="ECO:0000259" key="2">
    <source>
        <dbReference type="SMART" id="SM00460"/>
    </source>
</evidence>
<dbReference type="InterPro" id="IPR038765">
    <property type="entry name" value="Papain-like_cys_pep_sf"/>
</dbReference>